<dbReference type="Proteomes" id="UP000028013">
    <property type="component" value="Unassembled WGS sequence"/>
</dbReference>
<reference evidence="1 2" key="1">
    <citation type="submission" date="2014-04" db="EMBL/GenBank/DDBJ databases">
        <authorList>
            <person name="Sears C."/>
            <person name="Carroll K."/>
            <person name="Sack B.R."/>
            <person name="Qadri F."/>
            <person name="Myers L.L."/>
            <person name="Chung G.-T."/>
            <person name="Escheverria P."/>
            <person name="Fraser C.M."/>
            <person name="Sadzewicz L."/>
            <person name="Shefchek K.A."/>
            <person name="Tallon L."/>
            <person name="Das S.P."/>
            <person name="Daugherty S."/>
            <person name="Mongodin E.F."/>
        </authorList>
    </citation>
    <scope>NUCLEOTIDE SEQUENCE [LARGE SCALE GENOMIC DNA]</scope>
    <source>
        <strain evidence="1 2">3978 T3 ii</strain>
    </source>
</reference>
<evidence type="ECO:0000313" key="1">
    <source>
        <dbReference type="EMBL" id="KDS50462.1"/>
    </source>
</evidence>
<organism evidence="1 2">
    <name type="scientific">Bacteroides uniformis str. 3978 T3 ii</name>
    <dbReference type="NCBI Taxonomy" id="1339349"/>
    <lineage>
        <taxon>Bacteria</taxon>
        <taxon>Pseudomonadati</taxon>
        <taxon>Bacteroidota</taxon>
        <taxon>Bacteroidia</taxon>
        <taxon>Bacteroidales</taxon>
        <taxon>Bacteroidaceae</taxon>
        <taxon>Bacteroides</taxon>
    </lineage>
</organism>
<evidence type="ECO:0000313" key="2">
    <source>
        <dbReference type="Proteomes" id="UP000028013"/>
    </source>
</evidence>
<proteinExistence type="predicted"/>
<gene>
    <name evidence="1" type="ORF">M094_1388</name>
</gene>
<name>A0A078S380_BACUN</name>
<sequence length="70" mass="8098">MDSAYTFFQFCPYPEDGLPIHCCSVSYSCDVSLRKLKLENCLCTGYFGSPFLPEREKEKALKYLNFRALL</sequence>
<dbReference type="AlphaFoldDB" id="A0A078S380"/>
<dbReference type="PATRIC" id="fig|1339349.3.peg.2556"/>
<accession>A0A078S380</accession>
<comment type="caution">
    <text evidence="1">The sequence shown here is derived from an EMBL/GenBank/DDBJ whole genome shotgun (WGS) entry which is preliminary data.</text>
</comment>
<dbReference type="EMBL" id="JNHN01000174">
    <property type="protein sequence ID" value="KDS50462.1"/>
    <property type="molecule type" value="Genomic_DNA"/>
</dbReference>
<protein>
    <submittedName>
        <fullName evidence="1">Uncharacterized protein</fullName>
    </submittedName>
</protein>